<feature type="transmembrane region" description="Helical" evidence="1">
    <location>
        <begin position="45"/>
        <end position="69"/>
    </location>
</feature>
<gene>
    <name evidence="3" type="ORF">SAMN04488105_101138</name>
</gene>
<accession>A0A1G7AGC4</accession>
<keyword evidence="4" id="KW-1185">Reference proteome</keyword>
<dbReference type="Pfam" id="PF11127">
    <property type="entry name" value="YgaP-like_TM"/>
    <property type="match status" value="1"/>
</dbReference>
<sequence>MIPAKEHDMKTNMGKFDRALRIVLAAILVWVAFGTGLAAAGVLHWLALAVAAVFAVTAVVGNCPLYSLVGLRTCRDC</sequence>
<feature type="transmembrane region" description="Helical" evidence="1">
    <location>
        <begin position="20"/>
        <end position="39"/>
    </location>
</feature>
<dbReference type="STRING" id="282683.SAMN04488105_101138"/>
<proteinExistence type="predicted"/>
<dbReference type="AlphaFoldDB" id="A0A1G7AGC4"/>
<name>A0A1G7AGC4_9RHOB</name>
<reference evidence="4" key="1">
    <citation type="submission" date="2016-10" db="EMBL/GenBank/DDBJ databases">
        <authorList>
            <person name="Varghese N."/>
            <person name="Submissions S."/>
        </authorList>
    </citation>
    <scope>NUCLEOTIDE SEQUENCE [LARGE SCALE GENOMIC DNA]</scope>
    <source>
        <strain evidence="4">DSM 10146</strain>
    </source>
</reference>
<evidence type="ECO:0000313" key="3">
    <source>
        <dbReference type="EMBL" id="SDE13988.1"/>
    </source>
</evidence>
<organism evidence="3 4">
    <name type="scientific">Salipiger thiooxidans</name>
    <dbReference type="NCBI Taxonomy" id="282683"/>
    <lineage>
        <taxon>Bacteria</taxon>
        <taxon>Pseudomonadati</taxon>
        <taxon>Pseudomonadota</taxon>
        <taxon>Alphaproteobacteria</taxon>
        <taxon>Rhodobacterales</taxon>
        <taxon>Roseobacteraceae</taxon>
        <taxon>Salipiger</taxon>
    </lineage>
</organism>
<dbReference type="EMBL" id="FNAV01000001">
    <property type="protein sequence ID" value="SDE13988.1"/>
    <property type="molecule type" value="Genomic_DNA"/>
</dbReference>
<evidence type="ECO:0000313" key="4">
    <source>
        <dbReference type="Proteomes" id="UP000198994"/>
    </source>
</evidence>
<keyword evidence="1" id="KW-1133">Transmembrane helix</keyword>
<dbReference type="InterPro" id="IPR021309">
    <property type="entry name" value="YgaP-like_TM"/>
</dbReference>
<feature type="domain" description="Inner membrane protein YgaP-like transmembrane" evidence="2">
    <location>
        <begin position="9"/>
        <end position="75"/>
    </location>
</feature>
<keyword evidence="1" id="KW-0472">Membrane</keyword>
<evidence type="ECO:0000259" key="2">
    <source>
        <dbReference type="Pfam" id="PF11127"/>
    </source>
</evidence>
<keyword evidence="1" id="KW-0812">Transmembrane</keyword>
<dbReference type="Proteomes" id="UP000198994">
    <property type="component" value="Unassembled WGS sequence"/>
</dbReference>
<protein>
    <recommendedName>
        <fullName evidence="2">Inner membrane protein YgaP-like transmembrane domain-containing protein</fullName>
    </recommendedName>
</protein>
<evidence type="ECO:0000256" key="1">
    <source>
        <dbReference type="SAM" id="Phobius"/>
    </source>
</evidence>